<gene>
    <name evidence="2" type="ORF">AHMF7616_04071</name>
</gene>
<feature type="transmembrane region" description="Helical" evidence="1">
    <location>
        <begin position="95"/>
        <end position="117"/>
    </location>
</feature>
<dbReference type="OrthoDB" id="795121at2"/>
<protein>
    <recommendedName>
        <fullName evidence="4">DUF2975 domain-containing protein</fullName>
    </recommendedName>
</protein>
<keyword evidence="1" id="KW-1133">Transmembrane helix</keyword>
<evidence type="ECO:0000313" key="2">
    <source>
        <dbReference type="EMBL" id="RDC65441.1"/>
    </source>
</evidence>
<feature type="transmembrane region" description="Helical" evidence="1">
    <location>
        <begin position="12"/>
        <end position="35"/>
    </location>
</feature>
<evidence type="ECO:0000313" key="3">
    <source>
        <dbReference type="Proteomes" id="UP000253919"/>
    </source>
</evidence>
<dbReference type="Pfam" id="PF11188">
    <property type="entry name" value="DUF2975"/>
    <property type="match status" value="1"/>
</dbReference>
<feature type="transmembrane region" description="Helical" evidence="1">
    <location>
        <begin position="174"/>
        <end position="195"/>
    </location>
</feature>
<organism evidence="2 3">
    <name type="scientific">Adhaeribacter pallidiroseus</name>
    <dbReference type="NCBI Taxonomy" id="2072847"/>
    <lineage>
        <taxon>Bacteria</taxon>
        <taxon>Pseudomonadati</taxon>
        <taxon>Bacteroidota</taxon>
        <taxon>Cytophagia</taxon>
        <taxon>Cytophagales</taxon>
        <taxon>Hymenobacteraceae</taxon>
        <taxon>Adhaeribacter</taxon>
    </lineage>
</organism>
<dbReference type="AlphaFoldDB" id="A0A369QKL3"/>
<keyword evidence="1" id="KW-0812">Transmembrane</keyword>
<keyword evidence="1" id="KW-0472">Membrane</keyword>
<keyword evidence="3" id="KW-1185">Reference proteome</keyword>
<sequence>MKALGNYSLASFIRFIISAAWYIQLLFLIYLTFAISLKFFKNGTTEPTPETLEVRLTQGRPVEVSTRAIAENLTNASLQLDSGKLTFNHPSSKSIIGFNLLVMWVAFTISLSITYLLRQLFRSLAQNNPFVLENAQRLRIIAILIMVTSFTTFAHDAIVNWFLQQNFLLSGSGIRAHLVIDLKTLFAGLIVLVIAEIFRIGAQMKEEQELTV</sequence>
<dbReference type="RefSeq" id="WP_147275732.1">
    <property type="nucleotide sequence ID" value="NZ_QASA01000001.1"/>
</dbReference>
<reference evidence="2 3" key="1">
    <citation type="submission" date="2018-04" db="EMBL/GenBank/DDBJ databases">
        <title>Adhaeribacter sp. HMF7616 genome sequencing and assembly.</title>
        <authorList>
            <person name="Kang H."/>
            <person name="Kang J."/>
            <person name="Cha I."/>
            <person name="Kim H."/>
            <person name="Joh K."/>
        </authorList>
    </citation>
    <scope>NUCLEOTIDE SEQUENCE [LARGE SCALE GENOMIC DNA]</scope>
    <source>
        <strain evidence="2 3">HMF7616</strain>
    </source>
</reference>
<dbReference type="Proteomes" id="UP000253919">
    <property type="component" value="Unassembled WGS sequence"/>
</dbReference>
<dbReference type="InterPro" id="IPR021354">
    <property type="entry name" value="DUF2975"/>
</dbReference>
<evidence type="ECO:0008006" key="4">
    <source>
        <dbReference type="Google" id="ProtNLM"/>
    </source>
</evidence>
<comment type="caution">
    <text evidence="2">The sequence shown here is derived from an EMBL/GenBank/DDBJ whole genome shotgun (WGS) entry which is preliminary data.</text>
</comment>
<proteinExistence type="predicted"/>
<dbReference type="EMBL" id="QASA01000001">
    <property type="protein sequence ID" value="RDC65441.1"/>
    <property type="molecule type" value="Genomic_DNA"/>
</dbReference>
<accession>A0A369QKL3</accession>
<feature type="transmembrane region" description="Helical" evidence="1">
    <location>
        <begin position="138"/>
        <end position="162"/>
    </location>
</feature>
<name>A0A369QKL3_9BACT</name>
<evidence type="ECO:0000256" key="1">
    <source>
        <dbReference type="SAM" id="Phobius"/>
    </source>
</evidence>